<gene>
    <name evidence="2" type="ORF">GGD89_002707</name>
</gene>
<sequence>MSDGSRAVRGTPQTSAPAAWSRPEGERDLEGSGPNDRAAVVGH</sequence>
<dbReference type="EMBL" id="JACIGK010000021">
    <property type="protein sequence ID" value="MBB4267066.1"/>
    <property type="molecule type" value="Genomic_DNA"/>
</dbReference>
<protein>
    <submittedName>
        <fullName evidence="2">Uncharacterized protein</fullName>
    </submittedName>
</protein>
<evidence type="ECO:0000313" key="3">
    <source>
        <dbReference type="Proteomes" id="UP000554286"/>
    </source>
</evidence>
<proteinExistence type="predicted"/>
<name>A0A7W6WB18_9PROT</name>
<organism evidence="2 3">
    <name type="scientific">Roseospira visakhapatnamensis</name>
    <dbReference type="NCBI Taxonomy" id="390880"/>
    <lineage>
        <taxon>Bacteria</taxon>
        <taxon>Pseudomonadati</taxon>
        <taxon>Pseudomonadota</taxon>
        <taxon>Alphaproteobacteria</taxon>
        <taxon>Rhodospirillales</taxon>
        <taxon>Rhodospirillaceae</taxon>
        <taxon>Roseospira</taxon>
    </lineage>
</organism>
<accession>A0A7W6WB18</accession>
<reference evidence="2 3" key="1">
    <citation type="submission" date="2020-08" db="EMBL/GenBank/DDBJ databases">
        <title>Genome sequencing of Purple Non-Sulfur Bacteria from various extreme environments.</title>
        <authorList>
            <person name="Mayer M."/>
        </authorList>
    </citation>
    <scope>NUCLEOTIDE SEQUENCE [LARGE SCALE GENOMIC DNA]</scope>
    <source>
        <strain evidence="2 3">JA131</strain>
    </source>
</reference>
<evidence type="ECO:0000256" key="1">
    <source>
        <dbReference type="SAM" id="MobiDB-lite"/>
    </source>
</evidence>
<comment type="caution">
    <text evidence="2">The sequence shown here is derived from an EMBL/GenBank/DDBJ whole genome shotgun (WGS) entry which is preliminary data.</text>
</comment>
<keyword evidence="3" id="KW-1185">Reference proteome</keyword>
<dbReference type="Proteomes" id="UP000554286">
    <property type="component" value="Unassembled WGS sequence"/>
</dbReference>
<dbReference type="AlphaFoldDB" id="A0A7W6WB18"/>
<feature type="region of interest" description="Disordered" evidence="1">
    <location>
        <begin position="1"/>
        <end position="43"/>
    </location>
</feature>
<evidence type="ECO:0000313" key="2">
    <source>
        <dbReference type="EMBL" id="MBB4267066.1"/>
    </source>
</evidence>